<dbReference type="AlphaFoldDB" id="A0A4Y7RL57"/>
<proteinExistence type="predicted"/>
<evidence type="ECO:0000313" key="2">
    <source>
        <dbReference type="EMBL" id="TEB09728.1"/>
    </source>
</evidence>
<sequence>MRQQAVGGITFLVSLALFFFISNFLAGWYVYHQMGYDRFFRFEDGAHVKGEVLDLYMEYIAGQRGYKIAVIGDSVVQGAGVPAREQTITAHLQDELRGSYLPGAKVFNLGLPGGRPADLLMTLKKLRQSGAVQLVVVNISYPFFSDEMSQTPLLYFKVWSPYLTELELKELKVPPVKQAEPKATAGLEDGGGSMEAENFLQWKISSIWSVYRFRQELNRFIFGGPPAQKIKEFFNPASKDETQLSEQPEEAVLEEPLSEKDKPENKYNVWYSFTWSDRDLEHLAKVFNVNDSNMNFKYYRALCRYLKENEIPAVIFMSPVNLDLLKKYQLLDENSYLENTNLISQVARQNGIVFLDYQEAVGTDLFHDSMHMLDGGNEATAKLLGRDLQPVIRGALNR</sequence>
<dbReference type="EMBL" id="QFFZ01000039">
    <property type="protein sequence ID" value="TEB09728.1"/>
    <property type="molecule type" value="Genomic_DNA"/>
</dbReference>
<feature type="transmembrane region" description="Helical" evidence="1">
    <location>
        <begin position="6"/>
        <end position="31"/>
    </location>
</feature>
<evidence type="ECO:0000256" key="1">
    <source>
        <dbReference type="SAM" id="Phobius"/>
    </source>
</evidence>
<dbReference type="InterPro" id="IPR036514">
    <property type="entry name" value="SGNH_hydro_sf"/>
</dbReference>
<dbReference type="RefSeq" id="WP_134214689.1">
    <property type="nucleotide sequence ID" value="NZ_QFFZ01000039.1"/>
</dbReference>
<gene>
    <name evidence="2" type="ORF">Pmgp_02905</name>
</gene>
<comment type="caution">
    <text evidence="2">The sequence shown here is derived from an EMBL/GenBank/DDBJ whole genome shotgun (WGS) entry which is preliminary data.</text>
</comment>
<accession>A0A4Y7RL57</accession>
<reference evidence="2 3" key="1">
    <citation type="journal article" date="2018" name="Environ. Microbiol.">
        <title>Novel energy conservation strategies and behaviour of Pelotomaculum schinkii driving syntrophic propionate catabolism.</title>
        <authorList>
            <person name="Hidalgo-Ahumada C.A.P."/>
            <person name="Nobu M.K."/>
            <person name="Narihiro T."/>
            <person name="Tamaki H."/>
            <person name="Liu W.T."/>
            <person name="Kamagata Y."/>
            <person name="Stams A.J.M."/>
            <person name="Imachi H."/>
            <person name="Sousa D.Z."/>
        </authorList>
    </citation>
    <scope>NUCLEOTIDE SEQUENCE [LARGE SCALE GENOMIC DNA]</scope>
    <source>
        <strain evidence="2 3">MGP</strain>
    </source>
</reference>
<keyword evidence="3" id="KW-1185">Reference proteome</keyword>
<dbReference type="Gene3D" id="3.40.50.1110">
    <property type="entry name" value="SGNH hydrolase"/>
    <property type="match status" value="2"/>
</dbReference>
<dbReference type="OrthoDB" id="2520504at2"/>
<keyword evidence="1" id="KW-1133">Transmembrane helix</keyword>
<keyword evidence="1" id="KW-0472">Membrane</keyword>
<name>A0A4Y7RL57_9FIRM</name>
<protein>
    <submittedName>
        <fullName evidence="2">Uncharacterized protein</fullName>
    </submittedName>
</protein>
<keyword evidence="1" id="KW-0812">Transmembrane</keyword>
<dbReference type="Proteomes" id="UP000297597">
    <property type="component" value="Unassembled WGS sequence"/>
</dbReference>
<dbReference type="SUPFAM" id="SSF52266">
    <property type="entry name" value="SGNH hydrolase"/>
    <property type="match status" value="1"/>
</dbReference>
<organism evidence="2 3">
    <name type="scientific">Pelotomaculum propionicicum</name>
    <dbReference type="NCBI Taxonomy" id="258475"/>
    <lineage>
        <taxon>Bacteria</taxon>
        <taxon>Bacillati</taxon>
        <taxon>Bacillota</taxon>
        <taxon>Clostridia</taxon>
        <taxon>Eubacteriales</taxon>
        <taxon>Desulfotomaculaceae</taxon>
        <taxon>Pelotomaculum</taxon>
    </lineage>
</organism>
<evidence type="ECO:0000313" key="3">
    <source>
        <dbReference type="Proteomes" id="UP000297597"/>
    </source>
</evidence>